<dbReference type="Pfam" id="PF00361">
    <property type="entry name" value="Proton_antipo_M"/>
    <property type="match status" value="1"/>
</dbReference>
<keyword evidence="11" id="KW-1185">Reference proteome</keyword>
<comment type="subcellular location">
    <subcellularLocation>
        <location evidence="1">Cell membrane</location>
        <topology evidence="1">Multi-pass membrane protein</topology>
    </subcellularLocation>
    <subcellularLocation>
        <location evidence="7">Membrane</location>
        <topology evidence="7">Multi-pass membrane protein</topology>
    </subcellularLocation>
</comment>
<evidence type="ECO:0000313" key="10">
    <source>
        <dbReference type="EMBL" id="MBB6167436.1"/>
    </source>
</evidence>
<feature type="transmembrane region" description="Helical" evidence="8">
    <location>
        <begin position="234"/>
        <end position="257"/>
    </location>
</feature>
<dbReference type="PANTHER" id="PTHR42703:SF1">
    <property type="entry name" value="NA(+)_H(+) ANTIPORTER SUBUNIT D1"/>
    <property type="match status" value="1"/>
</dbReference>
<dbReference type="InterPro" id="IPR003918">
    <property type="entry name" value="NADH_UbQ_OxRdtase"/>
</dbReference>
<evidence type="ECO:0000256" key="4">
    <source>
        <dbReference type="ARBA" id="ARBA00022692"/>
    </source>
</evidence>
<feature type="transmembrane region" description="Helical" evidence="8">
    <location>
        <begin position="6"/>
        <end position="23"/>
    </location>
</feature>
<reference evidence="10 11" key="1">
    <citation type="submission" date="2020-08" db="EMBL/GenBank/DDBJ databases">
        <title>Genomic Encyclopedia of Type Strains, Phase IV (KMG-IV): sequencing the most valuable type-strain genomes for metagenomic binning, comparative biology and taxonomic classification.</title>
        <authorList>
            <person name="Goeker M."/>
        </authorList>
    </citation>
    <scope>NUCLEOTIDE SEQUENCE [LARGE SCALE GENOMIC DNA]</scope>
    <source>
        <strain evidence="10 11">DSM 101465</strain>
    </source>
</reference>
<dbReference type="PANTHER" id="PTHR42703">
    <property type="entry name" value="NADH DEHYDROGENASE"/>
    <property type="match status" value="1"/>
</dbReference>
<feature type="transmembrane region" description="Helical" evidence="8">
    <location>
        <begin position="372"/>
        <end position="391"/>
    </location>
</feature>
<feature type="transmembrane region" description="Helical" evidence="8">
    <location>
        <begin position="203"/>
        <end position="222"/>
    </location>
</feature>
<sequence length="511" mass="54071">MSHWIVVPTVLPALTAACLVLFARDNLFLQRVISVVATVALVVLTLGLYRLADDGELRVYLLSNWPAPFGILQVLDRLSATMLLLTACLALVVIVYAINGWDRRGRHFHPLFQFQLLGLNGAFLTGDFFNLFVFFEVMLIASYGLMLHGGGPRRLKAGFQYVTINLIGSTLFLIAVGIIYAVTGTLNMADLAVKASQVATGDVALLRTGALLLFMVFALKAAMVPLHWWLPTTYAAASAPVAALFAIMTKVGAYCILRMYGLVFGPDAGPLALVAEPWVIPAAMVTLAIGAIGVLASRRLLDLACFAAVASMGTLLIAIGLFDEVGVTAALYYLVHSTVAGAALFLLVDLIAIRRGKARDTLSAAAPFPRDYVYGALFFLAAIATVGLPPLSGFLGKLLLLDATMTTPHAAAIWTVVLGSSFLMLVGFSRAGSVLFWKSAAQPAPAAQEDVRRRAVPTLAAATLIGATVLLSVLAAPVSRALGETAHQALDTRGYVEAVIGTIKTASVTGL</sequence>
<gene>
    <name evidence="10" type="ORF">HNQ73_001054</name>
</gene>
<dbReference type="Proteomes" id="UP000588017">
    <property type="component" value="Unassembled WGS sequence"/>
</dbReference>
<dbReference type="InterPro" id="IPR050586">
    <property type="entry name" value="CPA3_Na-H_Antiporter_D"/>
</dbReference>
<proteinExistence type="inferred from homology"/>
<keyword evidence="5 8" id="KW-1133">Transmembrane helix</keyword>
<evidence type="ECO:0000256" key="7">
    <source>
        <dbReference type="RuleBase" id="RU000320"/>
    </source>
</evidence>
<keyword evidence="3" id="KW-1003">Cell membrane</keyword>
<evidence type="ECO:0000256" key="6">
    <source>
        <dbReference type="ARBA" id="ARBA00023136"/>
    </source>
</evidence>
<evidence type="ECO:0000313" key="11">
    <source>
        <dbReference type="Proteomes" id="UP000588017"/>
    </source>
</evidence>
<dbReference type="NCBIfam" id="NF009309">
    <property type="entry name" value="PRK12666.1"/>
    <property type="match status" value="1"/>
</dbReference>
<name>A0A841KBQ9_9HYPH</name>
<dbReference type="GO" id="GO:0042773">
    <property type="term" value="P:ATP synthesis coupled electron transport"/>
    <property type="evidence" value="ECO:0007669"/>
    <property type="project" value="InterPro"/>
</dbReference>
<protein>
    <submittedName>
        <fullName evidence="10">Multicomponent K+:H+ antiporter subunit D</fullName>
    </submittedName>
</protein>
<evidence type="ECO:0000256" key="2">
    <source>
        <dbReference type="ARBA" id="ARBA00005346"/>
    </source>
</evidence>
<dbReference type="PRINTS" id="PR01437">
    <property type="entry name" value="NUOXDRDTASE4"/>
</dbReference>
<keyword evidence="6 8" id="KW-0472">Membrane</keyword>
<feature type="transmembrane region" description="Helical" evidence="8">
    <location>
        <begin position="32"/>
        <end position="51"/>
    </location>
</feature>
<feature type="transmembrane region" description="Helical" evidence="8">
    <location>
        <begin position="277"/>
        <end position="296"/>
    </location>
</feature>
<dbReference type="GO" id="GO:0005886">
    <property type="term" value="C:plasma membrane"/>
    <property type="evidence" value="ECO:0007669"/>
    <property type="project" value="UniProtKB-SubCell"/>
</dbReference>
<feature type="transmembrane region" description="Helical" evidence="8">
    <location>
        <begin position="303"/>
        <end position="322"/>
    </location>
</feature>
<feature type="transmembrane region" description="Helical" evidence="8">
    <location>
        <begin position="121"/>
        <end position="146"/>
    </location>
</feature>
<feature type="transmembrane region" description="Helical" evidence="8">
    <location>
        <begin position="82"/>
        <end position="101"/>
    </location>
</feature>
<feature type="transmembrane region" description="Helical" evidence="8">
    <location>
        <begin position="411"/>
        <end position="437"/>
    </location>
</feature>
<keyword evidence="4 7" id="KW-0812">Transmembrane</keyword>
<dbReference type="EMBL" id="JACHEH010000002">
    <property type="protein sequence ID" value="MBB6167436.1"/>
    <property type="molecule type" value="Genomic_DNA"/>
</dbReference>
<comment type="similarity">
    <text evidence="2">Belongs to the CPA3 antiporters (TC 2.A.63) subunit D family.</text>
</comment>
<accession>A0A841KBQ9</accession>
<organism evidence="10 11">
    <name type="scientific">Chelatococcus composti</name>
    <dbReference type="NCBI Taxonomy" id="1743235"/>
    <lineage>
        <taxon>Bacteria</taxon>
        <taxon>Pseudomonadati</taxon>
        <taxon>Pseudomonadota</taxon>
        <taxon>Alphaproteobacteria</taxon>
        <taxon>Hyphomicrobiales</taxon>
        <taxon>Chelatococcaceae</taxon>
        <taxon>Chelatococcus</taxon>
    </lineage>
</organism>
<comment type="caution">
    <text evidence="10">The sequence shown here is derived from an EMBL/GenBank/DDBJ whole genome shotgun (WGS) entry which is preliminary data.</text>
</comment>
<evidence type="ECO:0000256" key="1">
    <source>
        <dbReference type="ARBA" id="ARBA00004651"/>
    </source>
</evidence>
<evidence type="ECO:0000256" key="5">
    <source>
        <dbReference type="ARBA" id="ARBA00022989"/>
    </source>
</evidence>
<evidence type="ECO:0000256" key="3">
    <source>
        <dbReference type="ARBA" id="ARBA00022475"/>
    </source>
</evidence>
<feature type="transmembrane region" description="Helical" evidence="8">
    <location>
        <begin position="334"/>
        <end position="352"/>
    </location>
</feature>
<feature type="transmembrane region" description="Helical" evidence="8">
    <location>
        <begin position="458"/>
        <end position="478"/>
    </location>
</feature>
<dbReference type="RefSeq" id="WP_183332952.1">
    <property type="nucleotide sequence ID" value="NZ_BMHX01000002.1"/>
</dbReference>
<evidence type="ECO:0000259" key="9">
    <source>
        <dbReference type="Pfam" id="PF00361"/>
    </source>
</evidence>
<dbReference type="GO" id="GO:0008137">
    <property type="term" value="F:NADH dehydrogenase (ubiquinone) activity"/>
    <property type="evidence" value="ECO:0007669"/>
    <property type="project" value="InterPro"/>
</dbReference>
<dbReference type="InterPro" id="IPR001750">
    <property type="entry name" value="ND/Mrp_TM"/>
</dbReference>
<evidence type="ECO:0000256" key="8">
    <source>
        <dbReference type="SAM" id="Phobius"/>
    </source>
</evidence>
<dbReference type="AlphaFoldDB" id="A0A841KBQ9"/>
<feature type="domain" description="NADH:quinone oxidoreductase/Mrp antiporter transmembrane" evidence="9">
    <location>
        <begin position="127"/>
        <end position="420"/>
    </location>
</feature>
<feature type="transmembrane region" description="Helical" evidence="8">
    <location>
        <begin position="158"/>
        <end position="183"/>
    </location>
</feature>